<proteinExistence type="predicted"/>
<reference evidence="2" key="1">
    <citation type="submission" date="2023-07" db="EMBL/GenBank/DDBJ databases">
        <title>30 novel species of actinomycetes from the DSMZ collection.</title>
        <authorList>
            <person name="Nouioui I."/>
        </authorList>
    </citation>
    <scope>NUCLEOTIDE SEQUENCE [LARGE SCALE GENOMIC DNA]</scope>
    <source>
        <strain evidence="2">DSM 44917</strain>
    </source>
</reference>
<dbReference type="Pfam" id="PF06013">
    <property type="entry name" value="WXG100"/>
    <property type="match status" value="1"/>
</dbReference>
<accession>A0ABU2L471</accession>
<evidence type="ECO:0000313" key="1">
    <source>
        <dbReference type="EMBL" id="MDT0306359.1"/>
    </source>
</evidence>
<dbReference type="RefSeq" id="WP_311629283.1">
    <property type="nucleotide sequence ID" value="NZ_JAVREN010000005.1"/>
</dbReference>
<dbReference type="SUPFAM" id="SSF140453">
    <property type="entry name" value="EsxAB dimer-like"/>
    <property type="match status" value="1"/>
</dbReference>
<dbReference type="Proteomes" id="UP001183388">
    <property type="component" value="Unassembled WGS sequence"/>
</dbReference>
<dbReference type="EMBL" id="JAVREN010000005">
    <property type="protein sequence ID" value="MDT0306359.1"/>
    <property type="molecule type" value="Genomic_DNA"/>
</dbReference>
<gene>
    <name evidence="1" type="ORF">RM780_05210</name>
</gene>
<dbReference type="InterPro" id="IPR010310">
    <property type="entry name" value="T7SS_ESAT-6-like"/>
</dbReference>
<keyword evidence="2" id="KW-1185">Reference proteome</keyword>
<name>A0ABU2L471_9ACTN</name>
<dbReference type="InterPro" id="IPR036689">
    <property type="entry name" value="ESAT-6-like_sf"/>
</dbReference>
<organism evidence="1 2">
    <name type="scientific">Streptomyces boetiae</name>
    <dbReference type="NCBI Taxonomy" id="3075541"/>
    <lineage>
        <taxon>Bacteria</taxon>
        <taxon>Bacillati</taxon>
        <taxon>Actinomycetota</taxon>
        <taxon>Actinomycetes</taxon>
        <taxon>Kitasatosporales</taxon>
        <taxon>Streptomycetaceae</taxon>
        <taxon>Streptomyces</taxon>
    </lineage>
</organism>
<dbReference type="Gene3D" id="1.10.287.1060">
    <property type="entry name" value="ESAT-6-like"/>
    <property type="match status" value="1"/>
</dbReference>
<comment type="caution">
    <text evidence="1">The sequence shown here is derived from an EMBL/GenBank/DDBJ whole genome shotgun (WGS) entry which is preliminary data.</text>
</comment>
<protein>
    <submittedName>
        <fullName evidence="1">WXG100 family type VII secretion target</fullName>
    </submittedName>
</protein>
<sequence>MDVTYDEMTSAGDRLISEQEQMDAKLSELQSYIQGLVSDGYVTSRSSRAFEESYTQFTDGARSMLEGLNGMGQFLRTAAQTLEDTDAQLESTIRGN</sequence>
<evidence type="ECO:0000313" key="2">
    <source>
        <dbReference type="Proteomes" id="UP001183388"/>
    </source>
</evidence>